<evidence type="ECO:0000313" key="2">
    <source>
        <dbReference type="Proteomes" id="UP000814140"/>
    </source>
</evidence>
<proteinExistence type="predicted"/>
<dbReference type="EMBL" id="MU277187">
    <property type="protein sequence ID" value="KAI0068870.1"/>
    <property type="molecule type" value="Genomic_DNA"/>
</dbReference>
<protein>
    <submittedName>
        <fullName evidence="1">Uncharacterized protein</fullName>
    </submittedName>
</protein>
<dbReference type="Proteomes" id="UP000814140">
    <property type="component" value="Unassembled WGS sequence"/>
</dbReference>
<gene>
    <name evidence="1" type="ORF">BV25DRAFT_54101</name>
</gene>
<accession>A0ACB8TKE8</accession>
<organism evidence="1 2">
    <name type="scientific">Artomyces pyxidatus</name>
    <dbReference type="NCBI Taxonomy" id="48021"/>
    <lineage>
        <taxon>Eukaryota</taxon>
        <taxon>Fungi</taxon>
        <taxon>Dikarya</taxon>
        <taxon>Basidiomycota</taxon>
        <taxon>Agaricomycotina</taxon>
        <taxon>Agaricomycetes</taxon>
        <taxon>Russulales</taxon>
        <taxon>Auriscalpiaceae</taxon>
        <taxon>Artomyces</taxon>
    </lineage>
</organism>
<reference evidence="1" key="1">
    <citation type="submission" date="2021-03" db="EMBL/GenBank/DDBJ databases">
        <authorList>
            <consortium name="DOE Joint Genome Institute"/>
            <person name="Ahrendt S."/>
            <person name="Looney B.P."/>
            <person name="Miyauchi S."/>
            <person name="Morin E."/>
            <person name="Drula E."/>
            <person name="Courty P.E."/>
            <person name="Chicoki N."/>
            <person name="Fauchery L."/>
            <person name="Kohler A."/>
            <person name="Kuo A."/>
            <person name="Labutti K."/>
            <person name="Pangilinan J."/>
            <person name="Lipzen A."/>
            <person name="Riley R."/>
            <person name="Andreopoulos W."/>
            <person name="He G."/>
            <person name="Johnson J."/>
            <person name="Barry K.W."/>
            <person name="Grigoriev I.V."/>
            <person name="Nagy L."/>
            <person name="Hibbett D."/>
            <person name="Henrissat B."/>
            <person name="Matheny P.B."/>
            <person name="Labbe J."/>
            <person name="Martin F."/>
        </authorList>
    </citation>
    <scope>NUCLEOTIDE SEQUENCE</scope>
    <source>
        <strain evidence="1">HHB10654</strain>
    </source>
</reference>
<sequence length="1048" mass="117234">METLTPTGPPPSLQSPAAFPTREPPLSDDPPPSSAAPPSVSDSQEDPTALTPIRAHYLKKTLIQLQFGRELEALMSTPHHNVSTLSYLGPPFYPPPKDAPQVDLPFLRYLFRQYVQSFPFLASAPKDFFPEKVQPFVASLLSRNLYPISVLDDEAADPNGTAKLLVKAERNFALFLNYAVKIAEQEQTVRLKQADLDRLETLARRRQAQLLKNKDIFEVNVICVRTVTEKGRVRSRMHEEFIVRTRRSRYSDVFVSRRYGDFKTLYAELRKAYPEEDVRPPPAKDRTIVNTRSGGLTPSATRPSADGRPGDSNDSLPLSPTGIANPSTRLAREKNRLTLRAYLRTLMSLPSIASSPIIQSFLLADPTILSQEELEDARNREEADKMREEGRQHFAKEVAERVDSLRDSVKGVKGDIMGKDGLTHLFGVIKTTENVRDLPPDFQAVLEWARISMASTVFQHFVAADDSSETLAGLKRIHGLMPYFMLKTVLKISNPVAMIRGVLDLFLAQPFGGRSLLQRMFTSSLSEEVKALEEDIEAVKDKVDDAIICEKVRQYVYAPQEIQLIYKGDAAEEKIHILAAVLRSGEEPALSRAQMHRVVKAHRAHQDYLKYRDSLQDSDDDEGPQTEDAWLFEDLSVLAKLYARLRDKEQLIALIFEGVTADLLKDIITIFYSPLAQVYRAASIADSIGDLQNFINDLIRTVESTEELSQEDPRQTVQIFIDLIQRHEQSFYHFVHKVHSKGEGLFTGLMRWIELFLTVVREGLGEPISLEFLLPHTGDERKAIVEEIDAVALYHYKLKIAYESKLRRRFGTSQTGGVDLSAEDETAQAIVNGFVQDFSFGDLMLDDAQDVAAEDSDDSYESSEYESATDDSSEESSEEEVNGGTPTAGASVSRSRTMPPTRQPPPIPRDPPAPPLPSPHAPPEGPTRKPSRPRLLSLRKARSISNLTSGGKASRSSVDVPPVPALPNGVQSPARDKAPPVRPPVQKRETSDVVRQTRYSGHDVPSTSPSRPKKQRGEAPKAPELKRVPELLPIFLEMMRPQLRPREA</sequence>
<comment type="caution">
    <text evidence="1">The sequence shown here is derived from an EMBL/GenBank/DDBJ whole genome shotgun (WGS) entry which is preliminary data.</text>
</comment>
<keyword evidence="2" id="KW-1185">Reference proteome</keyword>
<reference evidence="1" key="2">
    <citation type="journal article" date="2022" name="New Phytol.">
        <title>Evolutionary transition to the ectomycorrhizal habit in the genomes of a hyperdiverse lineage of mushroom-forming fungi.</title>
        <authorList>
            <person name="Looney B."/>
            <person name="Miyauchi S."/>
            <person name="Morin E."/>
            <person name="Drula E."/>
            <person name="Courty P.E."/>
            <person name="Kohler A."/>
            <person name="Kuo A."/>
            <person name="LaButti K."/>
            <person name="Pangilinan J."/>
            <person name="Lipzen A."/>
            <person name="Riley R."/>
            <person name="Andreopoulos W."/>
            <person name="He G."/>
            <person name="Johnson J."/>
            <person name="Nolan M."/>
            <person name="Tritt A."/>
            <person name="Barry K.W."/>
            <person name="Grigoriev I.V."/>
            <person name="Nagy L.G."/>
            <person name="Hibbett D."/>
            <person name="Henrissat B."/>
            <person name="Matheny P.B."/>
            <person name="Labbe J."/>
            <person name="Martin F.M."/>
        </authorList>
    </citation>
    <scope>NUCLEOTIDE SEQUENCE</scope>
    <source>
        <strain evidence="1">HHB10654</strain>
    </source>
</reference>
<name>A0ACB8TKE8_9AGAM</name>
<evidence type="ECO:0000313" key="1">
    <source>
        <dbReference type="EMBL" id="KAI0068870.1"/>
    </source>
</evidence>